<evidence type="ECO:0000313" key="3">
    <source>
        <dbReference type="Proteomes" id="UP000646548"/>
    </source>
</evidence>
<organism evidence="2 3">
    <name type="scientific">Oryzias melastigma</name>
    <name type="common">Marine medaka</name>
    <dbReference type="NCBI Taxonomy" id="30732"/>
    <lineage>
        <taxon>Eukaryota</taxon>
        <taxon>Metazoa</taxon>
        <taxon>Chordata</taxon>
        <taxon>Craniata</taxon>
        <taxon>Vertebrata</taxon>
        <taxon>Euteleostomi</taxon>
        <taxon>Actinopterygii</taxon>
        <taxon>Neopterygii</taxon>
        <taxon>Teleostei</taxon>
        <taxon>Neoteleostei</taxon>
        <taxon>Acanthomorphata</taxon>
        <taxon>Ovalentaria</taxon>
        <taxon>Atherinomorphae</taxon>
        <taxon>Beloniformes</taxon>
        <taxon>Adrianichthyidae</taxon>
        <taxon>Oryziinae</taxon>
        <taxon>Oryzias</taxon>
    </lineage>
</organism>
<evidence type="ECO:0000256" key="1">
    <source>
        <dbReference type="SAM" id="MobiDB-lite"/>
    </source>
</evidence>
<name>A0A834FKC3_ORYME</name>
<feature type="region of interest" description="Disordered" evidence="1">
    <location>
        <begin position="1"/>
        <end position="52"/>
    </location>
</feature>
<dbReference type="Proteomes" id="UP000646548">
    <property type="component" value="Unassembled WGS sequence"/>
</dbReference>
<dbReference type="EMBL" id="WKFB01000100">
    <property type="protein sequence ID" value="KAF6735811.1"/>
    <property type="molecule type" value="Genomic_DNA"/>
</dbReference>
<evidence type="ECO:0000313" key="2">
    <source>
        <dbReference type="EMBL" id="KAF6735811.1"/>
    </source>
</evidence>
<sequence>MSGRSANSRSSCLNHAGGAEGCERSPEPSPPMEGAAAGRQRSLQRGNRLDDE</sequence>
<protein>
    <submittedName>
        <fullName evidence="2">Uncharacterized protein</fullName>
    </submittedName>
</protein>
<dbReference type="AlphaFoldDB" id="A0A834FKC3"/>
<proteinExistence type="predicted"/>
<accession>A0A834FKC3</accession>
<gene>
    <name evidence="2" type="ORF">FQA47_002372</name>
</gene>
<comment type="caution">
    <text evidence="2">The sequence shown here is derived from an EMBL/GenBank/DDBJ whole genome shotgun (WGS) entry which is preliminary data.</text>
</comment>
<feature type="compositionally biased region" description="Polar residues" evidence="1">
    <location>
        <begin position="1"/>
        <end position="13"/>
    </location>
</feature>
<reference evidence="2" key="1">
    <citation type="journal article" name="BMC Genomics">
        <title>Long-read sequencing and de novo genome assembly of marine medaka (Oryzias melastigma).</title>
        <authorList>
            <person name="Liang P."/>
            <person name="Saqib H.S.A."/>
            <person name="Ni X."/>
            <person name="Shen Y."/>
        </authorList>
    </citation>
    <scope>NUCLEOTIDE SEQUENCE</scope>
    <source>
        <strain evidence="2">Bigg-433</strain>
    </source>
</reference>